<keyword evidence="2" id="KW-1185">Reference proteome</keyword>
<evidence type="ECO:0008006" key="3">
    <source>
        <dbReference type="Google" id="ProtNLM"/>
    </source>
</evidence>
<dbReference type="SUPFAM" id="SSF140453">
    <property type="entry name" value="EsxAB dimer-like"/>
    <property type="match status" value="1"/>
</dbReference>
<accession>A0A931CDV1</accession>
<dbReference type="Proteomes" id="UP000598146">
    <property type="component" value="Unassembled WGS sequence"/>
</dbReference>
<name>A0A931CDV1_9ACTN</name>
<evidence type="ECO:0000313" key="1">
    <source>
        <dbReference type="EMBL" id="MBG0565672.1"/>
    </source>
</evidence>
<comment type="caution">
    <text evidence="1">The sequence shown here is derived from an EMBL/GenBank/DDBJ whole genome shotgun (WGS) entry which is preliminary data.</text>
</comment>
<evidence type="ECO:0000313" key="2">
    <source>
        <dbReference type="Proteomes" id="UP000598146"/>
    </source>
</evidence>
<dbReference type="RefSeq" id="WP_196417450.1">
    <property type="nucleotide sequence ID" value="NZ_JADQTO010000016.1"/>
</dbReference>
<dbReference type="InterPro" id="IPR036689">
    <property type="entry name" value="ESAT-6-like_sf"/>
</dbReference>
<dbReference type="EMBL" id="JADQTO010000016">
    <property type="protein sequence ID" value="MBG0565672.1"/>
    <property type="molecule type" value="Genomic_DNA"/>
</dbReference>
<dbReference type="AlphaFoldDB" id="A0A931CDV1"/>
<protein>
    <recommendedName>
        <fullName evidence="3">WXG100 family type VII secretion target</fullName>
    </recommendedName>
</protein>
<organism evidence="1 2">
    <name type="scientific">Actinoplanes aureus</name>
    <dbReference type="NCBI Taxonomy" id="2792083"/>
    <lineage>
        <taxon>Bacteria</taxon>
        <taxon>Bacillati</taxon>
        <taxon>Actinomycetota</taxon>
        <taxon>Actinomycetes</taxon>
        <taxon>Micromonosporales</taxon>
        <taxon>Micromonosporaceae</taxon>
        <taxon>Actinoplanes</taxon>
    </lineage>
</organism>
<gene>
    <name evidence="1" type="ORF">I4J89_29900</name>
</gene>
<dbReference type="Gene3D" id="1.20.1260.20">
    <property type="entry name" value="PPE superfamily"/>
    <property type="match status" value="1"/>
</dbReference>
<proteinExistence type="predicted"/>
<dbReference type="InterPro" id="IPR038332">
    <property type="entry name" value="PPE_sf"/>
</dbReference>
<reference evidence="1" key="1">
    <citation type="submission" date="2020-11" db="EMBL/GenBank/DDBJ databases">
        <title>Isolation and identification of active actinomycetes.</title>
        <authorList>
            <person name="Sun X."/>
        </authorList>
    </citation>
    <scope>NUCLEOTIDE SEQUENCE</scope>
    <source>
        <strain evidence="1">NEAU-A11</strain>
    </source>
</reference>
<sequence length="403" mass="41847">MPIDTRIDGDPKTIRVTADWLRNRLAGGVDRAVDELHTARDRADSSWQGDAGPAFRARMDSAGRKTDDLRVDVERAANSFHAYADGLVTAQAGMRRARGIARDGGLELAGDVILDPGPTPSVKELPASRPATPQLLQAYEQSVAAYDGHQAKVATYVTAQQEADRARQDWEAVRIIGRNVWDDLVGKALLNVGDFANGAVGGFAARHTSIMKAQAQALLDEKKLAEERYLKARGGSTEAMRYNREAYQRYLDADKYTRQAGSVARRVSSKIPIIGLGITAAGIGYDIHQGKPAGKAVISGVVGAGAAIGVGALIGSMASGAAAGALGGPPGILIGAVAGVGASLIASGAADWAYDELLSDGVKATIEEGFTTVGNAVGDAGEAVGNAGEAVGDSAKKVWNAIF</sequence>